<keyword evidence="6" id="KW-1185">Reference proteome</keyword>
<dbReference type="InterPro" id="IPR000683">
    <property type="entry name" value="Gfo/Idh/MocA-like_OxRdtase_N"/>
</dbReference>
<dbReference type="GO" id="GO:0000166">
    <property type="term" value="F:nucleotide binding"/>
    <property type="evidence" value="ECO:0007669"/>
    <property type="project" value="InterPro"/>
</dbReference>
<evidence type="ECO:0000313" key="6">
    <source>
        <dbReference type="Proteomes" id="UP000295468"/>
    </source>
</evidence>
<dbReference type="Proteomes" id="UP000295468">
    <property type="component" value="Unassembled WGS sequence"/>
</dbReference>
<dbReference type="GO" id="GO:0016491">
    <property type="term" value="F:oxidoreductase activity"/>
    <property type="evidence" value="ECO:0007669"/>
    <property type="project" value="UniProtKB-KW"/>
</dbReference>
<dbReference type="SUPFAM" id="SSF51735">
    <property type="entry name" value="NAD(P)-binding Rossmann-fold domains"/>
    <property type="match status" value="1"/>
</dbReference>
<dbReference type="RefSeq" id="WP_133644367.1">
    <property type="nucleotide sequence ID" value="NZ_SNYI01000002.1"/>
</dbReference>
<accession>A0A4R6TKR6</accession>
<comment type="caution">
    <text evidence="5">The sequence shown here is derived from an EMBL/GenBank/DDBJ whole genome shotgun (WGS) entry which is preliminary data.</text>
</comment>
<feature type="domain" description="Gfo/Idh/MocA-like oxidoreductase N-terminal" evidence="3">
    <location>
        <begin position="5"/>
        <end position="121"/>
    </location>
</feature>
<dbReference type="AlphaFoldDB" id="A0A4R6TKR6"/>
<reference evidence="5 6" key="1">
    <citation type="submission" date="2019-03" db="EMBL/GenBank/DDBJ databases">
        <title>Genomic Encyclopedia of Archaeal and Bacterial Type Strains, Phase II (KMG-II): from individual species to whole genera.</title>
        <authorList>
            <person name="Goeker M."/>
        </authorList>
    </citation>
    <scope>NUCLEOTIDE SEQUENCE [LARGE SCALE GENOMIC DNA]</scope>
    <source>
        <strain evidence="5 6">DSM 18435</strain>
    </source>
</reference>
<evidence type="ECO:0000256" key="2">
    <source>
        <dbReference type="ARBA" id="ARBA00023002"/>
    </source>
</evidence>
<dbReference type="PANTHER" id="PTHR22604:SF105">
    <property type="entry name" value="TRANS-1,2-DIHYDROBENZENE-1,2-DIOL DEHYDROGENASE"/>
    <property type="match status" value="1"/>
</dbReference>
<proteinExistence type="inferred from homology"/>
<dbReference type="Gene3D" id="3.30.360.10">
    <property type="entry name" value="Dihydrodipicolinate Reductase, domain 2"/>
    <property type="match status" value="1"/>
</dbReference>
<evidence type="ECO:0000259" key="3">
    <source>
        <dbReference type="Pfam" id="PF01408"/>
    </source>
</evidence>
<dbReference type="SUPFAM" id="SSF55347">
    <property type="entry name" value="Glyceraldehyde-3-phosphate dehydrogenase-like, C-terminal domain"/>
    <property type="match status" value="1"/>
</dbReference>
<dbReference type="Pfam" id="PF01408">
    <property type="entry name" value="GFO_IDH_MocA"/>
    <property type="match status" value="1"/>
</dbReference>
<dbReference type="Pfam" id="PF22725">
    <property type="entry name" value="GFO_IDH_MocA_C3"/>
    <property type="match status" value="1"/>
</dbReference>
<feature type="domain" description="GFO/IDH/MocA-like oxidoreductase" evidence="4">
    <location>
        <begin position="133"/>
        <end position="247"/>
    </location>
</feature>
<dbReference type="Gene3D" id="3.40.50.720">
    <property type="entry name" value="NAD(P)-binding Rossmann-like Domain"/>
    <property type="match status" value="1"/>
</dbReference>
<sequence>MKQKIRWGIIGLGKIAHSFAKDLQLVKDAELYAVASRSKEKAEDFGSAYAVSRTFGSYEELFACQEVDVVYIATPHTAHCNWSIMAMEAGKAVLCEKPLGVNTREVEAMIAASEKNNVFLMEALWSRFNPSISKVKEIVDSRELGPVQYLHADFAFYALDRSEEGRLLNPSLAGGSLLDIGIYPIFLAYLMLGVPDSILSTTKSHATGVEVQAAMILEYPGCMALLYSGLTSRSEMKAEISSTRGSIYLHSRWHESQGYTIDRSGEQEYHELPTLGKGYSHEIEEVHRCIGAGKRESELWSHTNSLELMSILDQVRQENNLLFPFEA</sequence>
<evidence type="ECO:0000256" key="1">
    <source>
        <dbReference type="ARBA" id="ARBA00010928"/>
    </source>
</evidence>
<dbReference type="InterPro" id="IPR055170">
    <property type="entry name" value="GFO_IDH_MocA-like_dom"/>
</dbReference>
<gene>
    <name evidence="5" type="ORF">CLV82_2262</name>
</gene>
<comment type="similarity">
    <text evidence="1">Belongs to the Gfo/Idh/MocA family.</text>
</comment>
<dbReference type="EMBL" id="SNYI01000002">
    <property type="protein sequence ID" value="TDQ31554.1"/>
    <property type="molecule type" value="Genomic_DNA"/>
</dbReference>
<dbReference type="InterPro" id="IPR050984">
    <property type="entry name" value="Gfo/Idh/MocA_domain"/>
</dbReference>
<evidence type="ECO:0000259" key="4">
    <source>
        <dbReference type="Pfam" id="PF22725"/>
    </source>
</evidence>
<dbReference type="PANTHER" id="PTHR22604">
    <property type="entry name" value="OXIDOREDUCTASES"/>
    <property type="match status" value="1"/>
</dbReference>
<organism evidence="5 6">
    <name type="scientific">Zeaxanthinibacter enoshimensis</name>
    <dbReference type="NCBI Taxonomy" id="392009"/>
    <lineage>
        <taxon>Bacteria</taxon>
        <taxon>Pseudomonadati</taxon>
        <taxon>Bacteroidota</taxon>
        <taxon>Flavobacteriia</taxon>
        <taxon>Flavobacteriales</taxon>
        <taxon>Flavobacteriaceae</taxon>
        <taxon>Zeaxanthinibacter</taxon>
    </lineage>
</organism>
<name>A0A4R6TKR6_9FLAO</name>
<dbReference type="InterPro" id="IPR036291">
    <property type="entry name" value="NAD(P)-bd_dom_sf"/>
</dbReference>
<dbReference type="OrthoDB" id="9815825at2"/>
<protein>
    <submittedName>
        <fullName evidence="5">Putative dehydrogenase</fullName>
    </submittedName>
</protein>
<evidence type="ECO:0000313" key="5">
    <source>
        <dbReference type="EMBL" id="TDQ31554.1"/>
    </source>
</evidence>
<keyword evidence="2" id="KW-0560">Oxidoreductase</keyword>